<comment type="similarity">
    <text evidence="2 12">Belongs to the eukaryotic diacylglycerol kinase family.</text>
</comment>
<dbReference type="InterPro" id="IPR001206">
    <property type="entry name" value="Diacylglycerol_kinase_cat_dom"/>
</dbReference>
<evidence type="ECO:0000256" key="3">
    <source>
        <dbReference type="ARBA" id="ARBA00022679"/>
    </source>
</evidence>
<evidence type="ECO:0000313" key="17">
    <source>
        <dbReference type="Proteomes" id="UP000243217"/>
    </source>
</evidence>
<dbReference type="Pfam" id="PF00781">
    <property type="entry name" value="DAGK_cat"/>
    <property type="match status" value="1"/>
</dbReference>
<evidence type="ECO:0000256" key="11">
    <source>
        <dbReference type="ARBA" id="ARBA00023136"/>
    </source>
</evidence>
<proteinExistence type="inferred from homology"/>
<dbReference type="PANTHER" id="PTHR11255:SF54">
    <property type="entry name" value="DIACYLGLYCEROL KINASE THETA"/>
    <property type="match status" value="1"/>
</dbReference>
<organism evidence="16 17">
    <name type="scientific">Thraustotheca clavata</name>
    <dbReference type="NCBI Taxonomy" id="74557"/>
    <lineage>
        <taxon>Eukaryota</taxon>
        <taxon>Sar</taxon>
        <taxon>Stramenopiles</taxon>
        <taxon>Oomycota</taxon>
        <taxon>Saprolegniomycetes</taxon>
        <taxon>Saprolegniales</taxon>
        <taxon>Achlyaceae</taxon>
        <taxon>Thraustotheca</taxon>
    </lineage>
</organism>
<dbReference type="EC" id="2.7.1.107" evidence="12"/>
<evidence type="ECO:0000256" key="2">
    <source>
        <dbReference type="ARBA" id="ARBA00009280"/>
    </source>
</evidence>
<name>A0A1V9ZXP2_9STRA</name>
<sequence length="675" mass="75353">MSWQWSLAVALGAFLALYVCVHRFILFFSRRSFQDGPYIFGHHQWRSNDRAGPHWCNVCESVVYGIRSYVVSCDICGISAHARCALLYLRGGGLPQRCACKVAAIPMDCSISDLIEHQQHAWVKGNIDPLDTCDICGLFCGNILSLSAIQCAWCHRRVHETCFHTANVLSPTCDYGPHRRLILPPTAIRIQPKASTMMATKLALSSVKSAVKKMKFPSLQHRSSSLNSMAATTDDVPSTDSALSSMNNNARRRNTETNIKTQESSMNEDENGIDEEPNNFPYTIVPPAESTPLLVFINSRSGGQMGVYVLRQLRKWLNPLQVYDLSIQGPKTALLQFRHVTGLQILVCGGDGTIGWVLGTIDELVAQDILRQPPVAVLPLGTGNDLARVLGWGGGYSDQGISDILSEVEKAHTCLLDRWRVDLNGTKRSVLNNYFGVGVDAQVALEFHEQRERSPALFMSQFINKLWYSRFGAKNFITRTCAHLETKIELICDGERIVLPTGIEGVIIANINSYGGGSVLWHEDEDNEYTFPQPNGQRRYLGPSSQQDGLLDVVAVYGTLHLGQLQVGLSKAIRLCQCKQIELKLLERLPVQIDGEPWMQDSCTIDITFFHQAFMLGKTIEERDTVARQVAETLDWAGNNKIITWTQRDILLAEIVRRVKSNSTIRKKPSIEYSL</sequence>
<evidence type="ECO:0000256" key="8">
    <source>
        <dbReference type="ARBA" id="ARBA00022777"/>
    </source>
</evidence>
<evidence type="ECO:0000259" key="14">
    <source>
        <dbReference type="PROSITE" id="PS50081"/>
    </source>
</evidence>
<keyword evidence="5" id="KW-0677">Repeat</keyword>
<dbReference type="InterPro" id="IPR016064">
    <property type="entry name" value="NAD/diacylglycerol_kinase_sf"/>
</dbReference>
<dbReference type="SMART" id="SM00109">
    <property type="entry name" value="C1"/>
    <property type="match status" value="2"/>
</dbReference>
<evidence type="ECO:0000256" key="9">
    <source>
        <dbReference type="ARBA" id="ARBA00022833"/>
    </source>
</evidence>
<keyword evidence="8 12" id="KW-0418">Kinase</keyword>
<feature type="domain" description="Phorbol-ester/DAG-type" evidence="14">
    <location>
        <begin position="42"/>
        <end position="98"/>
    </location>
</feature>
<accession>A0A1V9ZXP2</accession>
<dbReference type="Gene3D" id="2.60.200.40">
    <property type="match status" value="1"/>
</dbReference>
<dbReference type="InterPro" id="IPR000756">
    <property type="entry name" value="Diacylglycerol_kin_accessory"/>
</dbReference>
<dbReference type="GO" id="GO:0005524">
    <property type="term" value="F:ATP binding"/>
    <property type="evidence" value="ECO:0007669"/>
    <property type="project" value="UniProtKB-KW"/>
</dbReference>
<dbReference type="InterPro" id="IPR037607">
    <property type="entry name" value="DGK"/>
</dbReference>
<dbReference type="SUPFAM" id="SSF57889">
    <property type="entry name" value="Cysteine-rich domain"/>
    <property type="match status" value="2"/>
</dbReference>
<dbReference type="InterPro" id="IPR017438">
    <property type="entry name" value="ATP-NAD_kinase_N"/>
</dbReference>
<reference evidence="16 17" key="1">
    <citation type="journal article" date="2014" name="Genome Biol. Evol.">
        <title>The secreted proteins of Achlya hypogyna and Thraustotheca clavata identify the ancestral oomycete secretome and reveal gene acquisitions by horizontal gene transfer.</title>
        <authorList>
            <person name="Misner I."/>
            <person name="Blouin N."/>
            <person name="Leonard G."/>
            <person name="Richards T.A."/>
            <person name="Lane C.E."/>
        </authorList>
    </citation>
    <scope>NUCLEOTIDE SEQUENCE [LARGE SCALE GENOMIC DNA]</scope>
    <source>
        <strain evidence="16 17">ATCC 34112</strain>
    </source>
</reference>
<comment type="catalytic activity">
    <reaction evidence="12">
        <text>a 1,2-diacyl-sn-glycerol + ATP = a 1,2-diacyl-sn-glycero-3-phosphate + ADP + H(+)</text>
        <dbReference type="Rhea" id="RHEA:10272"/>
        <dbReference type="ChEBI" id="CHEBI:15378"/>
        <dbReference type="ChEBI" id="CHEBI:17815"/>
        <dbReference type="ChEBI" id="CHEBI:30616"/>
        <dbReference type="ChEBI" id="CHEBI:58608"/>
        <dbReference type="ChEBI" id="CHEBI:456216"/>
        <dbReference type="EC" id="2.7.1.107"/>
    </reaction>
</comment>
<dbReference type="Gene3D" id="3.40.50.10330">
    <property type="entry name" value="Probable inorganic polyphosphate/atp-NAD kinase, domain 1"/>
    <property type="match status" value="1"/>
</dbReference>
<keyword evidence="9" id="KW-0862">Zinc</keyword>
<dbReference type="GO" id="GO:0016020">
    <property type="term" value="C:membrane"/>
    <property type="evidence" value="ECO:0007669"/>
    <property type="project" value="UniProtKB-SubCell"/>
</dbReference>
<keyword evidence="11" id="KW-0472">Membrane</keyword>
<dbReference type="STRING" id="74557.A0A1V9ZXP2"/>
<dbReference type="InterPro" id="IPR046349">
    <property type="entry name" value="C1-like_sf"/>
</dbReference>
<dbReference type="SMART" id="SM00046">
    <property type="entry name" value="DAGKc"/>
    <property type="match status" value="1"/>
</dbReference>
<dbReference type="Pfam" id="PF00609">
    <property type="entry name" value="DAGK_acc"/>
    <property type="match status" value="1"/>
</dbReference>
<feature type="domain" description="Phorbol-ester/DAG-type" evidence="14">
    <location>
        <begin position="119"/>
        <end position="173"/>
    </location>
</feature>
<feature type="domain" description="DAGKc" evidence="15">
    <location>
        <begin position="288"/>
        <end position="425"/>
    </location>
</feature>
<gene>
    <name evidence="16" type="ORF">THRCLA_04885</name>
</gene>
<dbReference type="PROSITE" id="PS50146">
    <property type="entry name" value="DAGK"/>
    <property type="match status" value="1"/>
</dbReference>
<evidence type="ECO:0000256" key="13">
    <source>
        <dbReference type="SAM" id="MobiDB-lite"/>
    </source>
</evidence>
<evidence type="ECO:0000256" key="7">
    <source>
        <dbReference type="ARBA" id="ARBA00022771"/>
    </source>
</evidence>
<dbReference type="Gene3D" id="3.30.60.20">
    <property type="match status" value="2"/>
</dbReference>
<feature type="compositionally biased region" description="Polar residues" evidence="13">
    <location>
        <begin position="226"/>
        <end position="246"/>
    </location>
</feature>
<evidence type="ECO:0000259" key="15">
    <source>
        <dbReference type="PROSITE" id="PS50146"/>
    </source>
</evidence>
<dbReference type="GO" id="GO:0004143">
    <property type="term" value="F:ATP-dependent diacylglycerol kinase activity"/>
    <property type="evidence" value="ECO:0007669"/>
    <property type="project" value="UniProtKB-EC"/>
</dbReference>
<evidence type="ECO:0000256" key="1">
    <source>
        <dbReference type="ARBA" id="ARBA00004370"/>
    </source>
</evidence>
<dbReference type="EMBL" id="JNBS01001079">
    <property type="protein sequence ID" value="OQS02767.1"/>
    <property type="molecule type" value="Genomic_DNA"/>
</dbReference>
<keyword evidence="4" id="KW-0479">Metal-binding</keyword>
<keyword evidence="10 12" id="KW-0067">ATP-binding</keyword>
<keyword evidence="3 12" id="KW-0808">Transferase</keyword>
<comment type="subcellular location">
    <subcellularLocation>
        <location evidence="1">Membrane</location>
    </subcellularLocation>
</comment>
<evidence type="ECO:0000256" key="6">
    <source>
        <dbReference type="ARBA" id="ARBA00022741"/>
    </source>
</evidence>
<dbReference type="OrthoDB" id="242257at2759"/>
<evidence type="ECO:0000256" key="4">
    <source>
        <dbReference type="ARBA" id="ARBA00022723"/>
    </source>
</evidence>
<dbReference type="PANTHER" id="PTHR11255">
    <property type="entry name" value="DIACYLGLYCEROL KINASE"/>
    <property type="match status" value="1"/>
</dbReference>
<dbReference type="GO" id="GO:0008270">
    <property type="term" value="F:zinc ion binding"/>
    <property type="evidence" value="ECO:0007669"/>
    <property type="project" value="UniProtKB-KW"/>
</dbReference>
<dbReference type="GO" id="GO:0007200">
    <property type="term" value="P:phospholipase C-activating G protein-coupled receptor signaling pathway"/>
    <property type="evidence" value="ECO:0007669"/>
    <property type="project" value="InterPro"/>
</dbReference>
<dbReference type="Pfam" id="PF00130">
    <property type="entry name" value="C1_1"/>
    <property type="match status" value="2"/>
</dbReference>
<keyword evidence="17" id="KW-1185">Reference proteome</keyword>
<dbReference type="SUPFAM" id="SSF111331">
    <property type="entry name" value="NAD kinase/diacylglycerol kinase-like"/>
    <property type="match status" value="1"/>
</dbReference>
<dbReference type="PROSITE" id="PS50081">
    <property type="entry name" value="ZF_DAG_PE_2"/>
    <property type="match status" value="2"/>
</dbReference>
<dbReference type="SMART" id="SM00045">
    <property type="entry name" value="DAGKa"/>
    <property type="match status" value="1"/>
</dbReference>
<protein>
    <recommendedName>
        <fullName evidence="12">Diacylglycerol kinase</fullName>
        <shortName evidence="12">DAG kinase</shortName>
        <ecNumber evidence="12">2.7.1.107</ecNumber>
    </recommendedName>
</protein>
<dbReference type="Proteomes" id="UP000243217">
    <property type="component" value="Unassembled WGS sequence"/>
</dbReference>
<evidence type="ECO:0000256" key="10">
    <source>
        <dbReference type="ARBA" id="ARBA00022840"/>
    </source>
</evidence>
<comment type="caution">
    <text evidence="16">The sequence shown here is derived from an EMBL/GenBank/DDBJ whole genome shotgun (WGS) entry which is preliminary data.</text>
</comment>
<feature type="region of interest" description="Disordered" evidence="13">
    <location>
        <begin position="226"/>
        <end position="247"/>
    </location>
</feature>
<evidence type="ECO:0000313" key="16">
    <source>
        <dbReference type="EMBL" id="OQS02767.1"/>
    </source>
</evidence>
<evidence type="ECO:0000256" key="12">
    <source>
        <dbReference type="RuleBase" id="RU361128"/>
    </source>
</evidence>
<dbReference type="AlphaFoldDB" id="A0A1V9ZXP2"/>
<keyword evidence="7" id="KW-0863">Zinc-finger</keyword>
<evidence type="ECO:0000256" key="5">
    <source>
        <dbReference type="ARBA" id="ARBA00022737"/>
    </source>
</evidence>
<dbReference type="InterPro" id="IPR002219">
    <property type="entry name" value="PKC_DAG/PE"/>
</dbReference>
<keyword evidence="6 12" id="KW-0547">Nucleotide-binding</keyword>